<dbReference type="Pfam" id="PF03886">
    <property type="entry name" value="ABC_trans_aux"/>
    <property type="match status" value="1"/>
</dbReference>
<organism evidence="3 4">
    <name type="scientific">Cupriavidus agavae</name>
    <dbReference type="NCBI Taxonomy" id="1001822"/>
    <lineage>
        <taxon>Bacteria</taxon>
        <taxon>Pseudomonadati</taxon>
        <taxon>Pseudomonadota</taxon>
        <taxon>Betaproteobacteria</taxon>
        <taxon>Burkholderiales</taxon>
        <taxon>Burkholderiaceae</taxon>
        <taxon>Cupriavidus</taxon>
    </lineage>
</organism>
<feature type="domain" description="ABC-type transport auxiliary lipoprotein component" evidence="2">
    <location>
        <begin position="50"/>
        <end position="202"/>
    </location>
</feature>
<dbReference type="SUPFAM" id="SSF159594">
    <property type="entry name" value="XCC0632-like"/>
    <property type="match status" value="1"/>
</dbReference>
<name>A0A4Q7S962_9BURK</name>
<dbReference type="PROSITE" id="PS51257">
    <property type="entry name" value="PROKAR_LIPOPROTEIN"/>
    <property type="match status" value="1"/>
</dbReference>
<evidence type="ECO:0000313" key="4">
    <source>
        <dbReference type="Proteomes" id="UP000291078"/>
    </source>
</evidence>
<feature type="chain" id="PRO_5020802609" description="ABC-type transport auxiliary lipoprotein component domain-containing protein" evidence="1">
    <location>
        <begin position="33"/>
        <end position="218"/>
    </location>
</feature>
<dbReference type="AlphaFoldDB" id="A0A4Q7S962"/>
<evidence type="ECO:0000313" key="3">
    <source>
        <dbReference type="EMBL" id="RZT42955.1"/>
    </source>
</evidence>
<dbReference type="Gene3D" id="3.40.50.10610">
    <property type="entry name" value="ABC-type transport auxiliary lipoprotein component"/>
    <property type="match status" value="1"/>
</dbReference>
<keyword evidence="1" id="KW-0732">Signal</keyword>
<dbReference type="RefSeq" id="WP_130390903.1">
    <property type="nucleotide sequence ID" value="NZ_SGXM01000001.1"/>
</dbReference>
<proteinExistence type="predicted"/>
<comment type="caution">
    <text evidence="3">The sequence shown here is derived from an EMBL/GenBank/DDBJ whole genome shotgun (WGS) entry which is preliminary data.</text>
</comment>
<keyword evidence="4" id="KW-1185">Reference proteome</keyword>
<evidence type="ECO:0000256" key="1">
    <source>
        <dbReference type="SAM" id="SignalP"/>
    </source>
</evidence>
<sequence>MIARNTPERAAARPLAAAALAALTVAVLQGCASPEPRYYTLATGAIGATGAARPASATAQPLWIEVAPVRVPERLNRAQLVVSDGNPGGVRLLDQSRWLSPLPDEMRDALSQQLQTNLGAVDIYQQGLSEVGTLFRITTEVVRLDAEPGQRAAASVAWTVRRLPDGNLVSGRTEAEVPAPGQVDGVVAAYRQIVAATAAEIAAGVQSLRQQPNTATAR</sequence>
<reference evidence="3 4" key="1">
    <citation type="journal article" date="2015" name="Stand. Genomic Sci.">
        <title>Genomic Encyclopedia of Bacterial and Archaeal Type Strains, Phase III: the genomes of soil and plant-associated and newly described type strains.</title>
        <authorList>
            <person name="Whitman W.B."/>
            <person name="Woyke T."/>
            <person name="Klenk H.P."/>
            <person name="Zhou Y."/>
            <person name="Lilburn T.G."/>
            <person name="Beck B.J."/>
            <person name="De Vos P."/>
            <person name="Vandamme P."/>
            <person name="Eisen J.A."/>
            <person name="Garrity G."/>
            <person name="Hugenholtz P."/>
            <person name="Kyrpides N.C."/>
        </authorList>
    </citation>
    <scope>NUCLEOTIDE SEQUENCE [LARGE SCALE GENOMIC DNA]</scope>
    <source>
        <strain evidence="3 4">ASC-9842</strain>
    </source>
</reference>
<dbReference type="OrthoDB" id="1494661at2"/>
<dbReference type="EMBL" id="SGXM01000001">
    <property type="protein sequence ID" value="RZT42955.1"/>
    <property type="molecule type" value="Genomic_DNA"/>
</dbReference>
<dbReference type="InterPro" id="IPR005586">
    <property type="entry name" value="ABC_trans_aux"/>
</dbReference>
<evidence type="ECO:0000259" key="2">
    <source>
        <dbReference type="Pfam" id="PF03886"/>
    </source>
</evidence>
<feature type="signal peptide" evidence="1">
    <location>
        <begin position="1"/>
        <end position="32"/>
    </location>
</feature>
<gene>
    <name evidence="3" type="ORF">EV147_2001</name>
</gene>
<accession>A0A4Q7S962</accession>
<protein>
    <recommendedName>
        <fullName evidence="2">ABC-type transport auxiliary lipoprotein component domain-containing protein</fullName>
    </recommendedName>
</protein>
<dbReference type="Proteomes" id="UP000291078">
    <property type="component" value="Unassembled WGS sequence"/>
</dbReference>